<keyword evidence="1" id="KW-0472">Membrane</keyword>
<evidence type="ECO:0000313" key="3">
    <source>
        <dbReference type="Proteomes" id="UP000735302"/>
    </source>
</evidence>
<feature type="transmembrane region" description="Helical" evidence="1">
    <location>
        <begin position="92"/>
        <end position="111"/>
    </location>
</feature>
<dbReference type="InterPro" id="IPR049352">
    <property type="entry name" value="Rost"/>
</dbReference>
<gene>
    <name evidence="2" type="ORF">PoB_004775300</name>
</gene>
<evidence type="ECO:0000256" key="1">
    <source>
        <dbReference type="SAM" id="Phobius"/>
    </source>
</evidence>
<dbReference type="AlphaFoldDB" id="A0AAV4BNU1"/>
<comment type="caution">
    <text evidence="2">The sequence shown here is derived from an EMBL/GenBank/DDBJ whole genome shotgun (WGS) entry which is preliminary data.</text>
</comment>
<feature type="transmembrane region" description="Helical" evidence="1">
    <location>
        <begin position="245"/>
        <end position="271"/>
    </location>
</feature>
<protein>
    <submittedName>
        <fullName evidence="2">Protein rolling stone</fullName>
    </submittedName>
</protein>
<dbReference type="PANTHER" id="PTHR12242:SF45">
    <property type="entry name" value="MARVEL DOMAIN-CONTAINING PROTEIN"/>
    <property type="match status" value="1"/>
</dbReference>
<dbReference type="Proteomes" id="UP000735302">
    <property type="component" value="Unassembled WGS sequence"/>
</dbReference>
<keyword evidence="1" id="KW-0812">Transmembrane</keyword>
<feature type="transmembrane region" description="Helical" evidence="1">
    <location>
        <begin position="135"/>
        <end position="155"/>
    </location>
</feature>
<sequence length="310" mass="36119">MAMKRASQNSLILHIMATKRNDKSVFNHSTSMQKRSLWYLKKSWPVPPRWYIVYRTLAAIVLIIWVAGDMVYENRHFYIGHTWRWFIFASNWSFLILALTALVLAVTCWLYEHRPYWILDPVHIRVMPYTLKVQWLLYNISSCSALVVTIGYWGYVALVSDSLLLTSHMSRLKHTANSVYVIADLFISATPVRLQHMFLTTFMASLYIVFNALYYVSLGNVVIDNAGHTTGSRRGYYFMNWGDPVEAICTSVMGMMMVVLAQFLLHLLYLLRLWLYRKYCHLPTRGTQDSELQNIISRSSTYNSMAEPVH</sequence>
<dbReference type="PANTHER" id="PTHR12242">
    <property type="entry name" value="OS02G0130600 PROTEIN-RELATED"/>
    <property type="match status" value="1"/>
</dbReference>
<dbReference type="Pfam" id="PF21534">
    <property type="entry name" value="Rost"/>
    <property type="match status" value="1"/>
</dbReference>
<dbReference type="GO" id="GO:0016020">
    <property type="term" value="C:membrane"/>
    <property type="evidence" value="ECO:0007669"/>
    <property type="project" value="TreeGrafter"/>
</dbReference>
<keyword evidence="3" id="KW-1185">Reference proteome</keyword>
<proteinExistence type="predicted"/>
<feature type="transmembrane region" description="Helical" evidence="1">
    <location>
        <begin position="204"/>
        <end position="223"/>
    </location>
</feature>
<reference evidence="2 3" key="1">
    <citation type="journal article" date="2021" name="Elife">
        <title>Chloroplast acquisition without the gene transfer in kleptoplastic sea slugs, Plakobranchus ocellatus.</title>
        <authorList>
            <person name="Maeda T."/>
            <person name="Takahashi S."/>
            <person name="Yoshida T."/>
            <person name="Shimamura S."/>
            <person name="Takaki Y."/>
            <person name="Nagai Y."/>
            <person name="Toyoda A."/>
            <person name="Suzuki Y."/>
            <person name="Arimoto A."/>
            <person name="Ishii H."/>
            <person name="Satoh N."/>
            <person name="Nishiyama T."/>
            <person name="Hasebe M."/>
            <person name="Maruyama T."/>
            <person name="Minagawa J."/>
            <person name="Obokata J."/>
            <person name="Shigenobu S."/>
        </authorList>
    </citation>
    <scope>NUCLEOTIDE SEQUENCE [LARGE SCALE GENOMIC DNA]</scope>
</reference>
<dbReference type="EMBL" id="BLXT01005251">
    <property type="protein sequence ID" value="GFO21248.1"/>
    <property type="molecule type" value="Genomic_DNA"/>
</dbReference>
<accession>A0AAV4BNU1</accession>
<feature type="transmembrane region" description="Helical" evidence="1">
    <location>
        <begin position="52"/>
        <end position="72"/>
    </location>
</feature>
<keyword evidence="1" id="KW-1133">Transmembrane helix</keyword>
<organism evidence="2 3">
    <name type="scientific">Plakobranchus ocellatus</name>
    <dbReference type="NCBI Taxonomy" id="259542"/>
    <lineage>
        <taxon>Eukaryota</taxon>
        <taxon>Metazoa</taxon>
        <taxon>Spiralia</taxon>
        <taxon>Lophotrochozoa</taxon>
        <taxon>Mollusca</taxon>
        <taxon>Gastropoda</taxon>
        <taxon>Heterobranchia</taxon>
        <taxon>Euthyneura</taxon>
        <taxon>Panpulmonata</taxon>
        <taxon>Sacoglossa</taxon>
        <taxon>Placobranchoidea</taxon>
        <taxon>Plakobranchidae</taxon>
        <taxon>Plakobranchus</taxon>
    </lineage>
</organism>
<evidence type="ECO:0000313" key="2">
    <source>
        <dbReference type="EMBL" id="GFO21248.1"/>
    </source>
</evidence>
<name>A0AAV4BNU1_9GAST</name>